<gene>
    <name evidence="1" type="ORF">ALC60_11101</name>
</gene>
<dbReference type="Proteomes" id="UP000075809">
    <property type="component" value="Unassembled WGS sequence"/>
</dbReference>
<evidence type="ECO:0000313" key="1">
    <source>
        <dbReference type="EMBL" id="KYQ49819.1"/>
    </source>
</evidence>
<accession>A0A151WPJ1</accession>
<proteinExistence type="predicted"/>
<sequence length="148" mass="17407">MTLKDNQKFERLNAVSINVYGIENKQILLLRLTSDKKEKHVNVLYLQDPRDDSLGHFAWIKNLSRLVSSQLNRKKNKKFFCNRTSEKLELHAMDCRRPPVPFWEQIPPIKILIGQAVTSHKDPPPKESYINRDLTTRVRVTDRIQKSE</sequence>
<organism evidence="1 2">
    <name type="scientific">Mycetomoellerius zeteki</name>
    <dbReference type="NCBI Taxonomy" id="64791"/>
    <lineage>
        <taxon>Eukaryota</taxon>
        <taxon>Metazoa</taxon>
        <taxon>Ecdysozoa</taxon>
        <taxon>Arthropoda</taxon>
        <taxon>Hexapoda</taxon>
        <taxon>Insecta</taxon>
        <taxon>Pterygota</taxon>
        <taxon>Neoptera</taxon>
        <taxon>Endopterygota</taxon>
        <taxon>Hymenoptera</taxon>
        <taxon>Apocrita</taxon>
        <taxon>Aculeata</taxon>
        <taxon>Formicoidea</taxon>
        <taxon>Formicidae</taxon>
        <taxon>Myrmicinae</taxon>
        <taxon>Mycetomoellerius</taxon>
    </lineage>
</organism>
<keyword evidence="2" id="KW-1185">Reference proteome</keyword>
<reference evidence="1 2" key="1">
    <citation type="submission" date="2015-09" db="EMBL/GenBank/DDBJ databases">
        <title>Trachymyrmex zeteki WGS genome.</title>
        <authorList>
            <person name="Nygaard S."/>
            <person name="Hu H."/>
            <person name="Boomsma J."/>
            <person name="Zhang G."/>
        </authorList>
    </citation>
    <scope>NUCLEOTIDE SEQUENCE [LARGE SCALE GENOMIC DNA]</scope>
    <source>
        <strain evidence="1">Tzet28-1</strain>
        <tissue evidence="1">Whole body</tissue>
    </source>
</reference>
<dbReference type="PANTHER" id="PTHR31511">
    <property type="entry name" value="PROTEIN CBG23764"/>
    <property type="match status" value="1"/>
</dbReference>
<protein>
    <submittedName>
        <fullName evidence="1">Uncharacterized protein</fullName>
    </submittedName>
</protein>
<name>A0A151WPJ1_9HYME</name>
<dbReference type="AlphaFoldDB" id="A0A151WPJ1"/>
<dbReference type="PANTHER" id="PTHR31511:SF12">
    <property type="entry name" value="RHO TERMINATION FACTOR N-TERMINAL DOMAIN-CONTAINING PROTEIN"/>
    <property type="match status" value="1"/>
</dbReference>
<evidence type="ECO:0000313" key="2">
    <source>
        <dbReference type="Proteomes" id="UP000075809"/>
    </source>
</evidence>
<dbReference type="STRING" id="64791.A0A151WPJ1"/>
<dbReference type="EMBL" id="KQ982853">
    <property type="protein sequence ID" value="KYQ49819.1"/>
    <property type="molecule type" value="Genomic_DNA"/>
</dbReference>